<dbReference type="Proteomes" id="UP000318571">
    <property type="component" value="Chromosome 1"/>
</dbReference>
<evidence type="ECO:0000256" key="1">
    <source>
        <dbReference type="SAM" id="MobiDB-lite"/>
    </source>
</evidence>
<proteinExistence type="predicted"/>
<name>A0A553NTG9_TIGCA</name>
<accession>A0A553NTG9</accession>
<keyword evidence="3" id="KW-1185">Reference proteome</keyword>
<evidence type="ECO:0000313" key="3">
    <source>
        <dbReference type="Proteomes" id="UP000318571"/>
    </source>
</evidence>
<organism evidence="2 3">
    <name type="scientific">Tigriopus californicus</name>
    <name type="common">Marine copepod</name>
    <dbReference type="NCBI Taxonomy" id="6832"/>
    <lineage>
        <taxon>Eukaryota</taxon>
        <taxon>Metazoa</taxon>
        <taxon>Ecdysozoa</taxon>
        <taxon>Arthropoda</taxon>
        <taxon>Crustacea</taxon>
        <taxon>Multicrustacea</taxon>
        <taxon>Hexanauplia</taxon>
        <taxon>Copepoda</taxon>
        <taxon>Harpacticoida</taxon>
        <taxon>Harpacticidae</taxon>
        <taxon>Tigriopus</taxon>
    </lineage>
</organism>
<sequence length="134" mass="15461">MRKSGKDDEDHEEGGGEDHCDGLRREQSALNMRHERPSRRHQLLQHNDTDDHYGGIGNDKAPTKSSFVCGDYFVRFPGVLCFEMNPFFDLERTHPPNERLGSYVCSIPTMHDCTDHNATVPVDNDDDDDDYYHY</sequence>
<evidence type="ECO:0000313" key="2">
    <source>
        <dbReference type="EMBL" id="TRY68725.1"/>
    </source>
</evidence>
<reference evidence="2 3" key="1">
    <citation type="journal article" date="2018" name="Nat. Ecol. Evol.">
        <title>Genomic signatures of mitonuclear coevolution across populations of Tigriopus californicus.</title>
        <authorList>
            <person name="Barreto F.S."/>
            <person name="Watson E.T."/>
            <person name="Lima T.G."/>
            <person name="Willett C.S."/>
            <person name="Edmands S."/>
            <person name="Li W."/>
            <person name="Burton R.S."/>
        </authorList>
    </citation>
    <scope>NUCLEOTIDE SEQUENCE [LARGE SCALE GENOMIC DNA]</scope>
    <source>
        <strain evidence="2 3">San Diego</strain>
    </source>
</reference>
<feature type="region of interest" description="Disordered" evidence="1">
    <location>
        <begin position="1"/>
        <end position="63"/>
    </location>
</feature>
<gene>
    <name evidence="2" type="ORF">TCAL_15108</name>
</gene>
<feature type="compositionally biased region" description="Basic and acidic residues" evidence="1">
    <location>
        <begin position="1"/>
        <end position="35"/>
    </location>
</feature>
<dbReference type="EMBL" id="VCGU01000010">
    <property type="protein sequence ID" value="TRY68725.1"/>
    <property type="molecule type" value="Genomic_DNA"/>
</dbReference>
<dbReference type="AlphaFoldDB" id="A0A553NTG9"/>
<comment type="caution">
    <text evidence="2">The sequence shown here is derived from an EMBL/GenBank/DDBJ whole genome shotgun (WGS) entry which is preliminary data.</text>
</comment>
<protein>
    <submittedName>
        <fullName evidence="2">Uncharacterized protein</fullName>
    </submittedName>
</protein>